<dbReference type="Gene3D" id="1.10.510.10">
    <property type="entry name" value="Transferase(Phosphotransferase) domain 1"/>
    <property type="match status" value="1"/>
</dbReference>
<evidence type="ECO:0000313" key="3">
    <source>
        <dbReference type="Proteomes" id="UP001370758"/>
    </source>
</evidence>
<keyword evidence="3" id="KW-1185">Reference proteome</keyword>
<reference evidence="2 3" key="1">
    <citation type="submission" date="2023-08" db="EMBL/GenBank/DDBJ databases">
        <authorList>
            <person name="Palmer J.M."/>
        </authorList>
    </citation>
    <scope>NUCLEOTIDE SEQUENCE [LARGE SCALE GENOMIC DNA]</scope>
    <source>
        <strain evidence="2 3">TWF481</strain>
    </source>
</reference>
<feature type="region of interest" description="Disordered" evidence="1">
    <location>
        <begin position="1"/>
        <end position="93"/>
    </location>
</feature>
<proteinExistence type="predicted"/>
<evidence type="ECO:0000256" key="1">
    <source>
        <dbReference type="SAM" id="MobiDB-lite"/>
    </source>
</evidence>
<accession>A0AAV9WHA2</accession>
<dbReference type="AlphaFoldDB" id="A0AAV9WHA2"/>
<evidence type="ECO:0008006" key="4">
    <source>
        <dbReference type="Google" id="ProtNLM"/>
    </source>
</evidence>
<dbReference type="Proteomes" id="UP001370758">
    <property type="component" value="Unassembled WGS sequence"/>
</dbReference>
<protein>
    <recommendedName>
        <fullName evidence="4">Protein kinase domain-containing protein</fullName>
    </recommendedName>
</protein>
<sequence length="443" mass="49443">MSGNTWPTQGGDAATEAPAHRAPIAPAPPPIVSPHKPKKQHRTGASSKVTYISKKSSNTVQGPTGRRSAEKSSLLKPTTDISTKVVKPSSTTQVAKPLRRFPIRPLHEERANDKLFLEQANEDRAVALVAPSHSNNHTRPVTRTSGTSRWDKTLSFTIRSSQISVTRGSQLFYVKKAGKEYVHYYDNRQPTKAYLVARVRAAEVEMLKVCSSHDQIISLLGDDLLEDGLPGHCLFEIPRSQDLCQVYEFASASLEENTIWYIAGEVLKAINFLHGRDIVLNTLKCELVLAINRSNRCHIQIGKCAIDEHCPMAVDLTSEIVGNVAEFSNVEVNKEMRKGRDIRHFGHLVYELTNGVPFDDNTPPQLRFGKGRLEHFVSLAISRKHTARQLQIVWKDFFFYTPAIMLELVALVDGATYSTLQDHGVIREADVDSSHQREPACCF</sequence>
<gene>
    <name evidence="2" type="ORF">TWF481_006237</name>
</gene>
<feature type="compositionally biased region" description="Polar residues" evidence="1">
    <location>
        <begin position="75"/>
        <end position="93"/>
    </location>
</feature>
<organism evidence="2 3">
    <name type="scientific">Arthrobotrys musiformis</name>
    <dbReference type="NCBI Taxonomy" id="47236"/>
    <lineage>
        <taxon>Eukaryota</taxon>
        <taxon>Fungi</taxon>
        <taxon>Dikarya</taxon>
        <taxon>Ascomycota</taxon>
        <taxon>Pezizomycotina</taxon>
        <taxon>Orbiliomycetes</taxon>
        <taxon>Orbiliales</taxon>
        <taxon>Orbiliaceae</taxon>
        <taxon>Arthrobotrys</taxon>
    </lineage>
</organism>
<feature type="compositionally biased region" description="Polar residues" evidence="1">
    <location>
        <begin position="43"/>
        <end position="62"/>
    </location>
</feature>
<dbReference type="InterPro" id="IPR011009">
    <property type="entry name" value="Kinase-like_dom_sf"/>
</dbReference>
<comment type="caution">
    <text evidence="2">The sequence shown here is derived from an EMBL/GenBank/DDBJ whole genome shotgun (WGS) entry which is preliminary data.</text>
</comment>
<evidence type="ECO:0000313" key="2">
    <source>
        <dbReference type="EMBL" id="KAK6507816.1"/>
    </source>
</evidence>
<dbReference type="SUPFAM" id="SSF56112">
    <property type="entry name" value="Protein kinase-like (PK-like)"/>
    <property type="match status" value="1"/>
</dbReference>
<dbReference type="EMBL" id="JAVHJL010000003">
    <property type="protein sequence ID" value="KAK6507816.1"/>
    <property type="molecule type" value="Genomic_DNA"/>
</dbReference>
<name>A0AAV9WHA2_9PEZI</name>